<feature type="domain" description="Cytochrome c" evidence="5">
    <location>
        <begin position="35"/>
        <end position="137"/>
    </location>
</feature>
<dbReference type="Proteomes" id="UP000229730">
    <property type="component" value="Unassembled WGS sequence"/>
</dbReference>
<keyword evidence="7" id="KW-1185">Reference proteome</keyword>
<evidence type="ECO:0000313" key="6">
    <source>
        <dbReference type="EMBL" id="PHZ85785.1"/>
    </source>
</evidence>
<dbReference type="InterPro" id="IPR009056">
    <property type="entry name" value="Cyt_c-like_dom"/>
</dbReference>
<evidence type="ECO:0000256" key="4">
    <source>
        <dbReference type="PROSITE-ProRule" id="PRU00433"/>
    </source>
</evidence>
<organism evidence="6 7">
    <name type="scientific">Paremcibacter congregatus</name>
    <dbReference type="NCBI Taxonomy" id="2043170"/>
    <lineage>
        <taxon>Bacteria</taxon>
        <taxon>Pseudomonadati</taxon>
        <taxon>Pseudomonadota</taxon>
        <taxon>Alphaproteobacteria</taxon>
        <taxon>Emcibacterales</taxon>
        <taxon>Emcibacteraceae</taxon>
        <taxon>Paremcibacter</taxon>
    </lineage>
</organism>
<gene>
    <name evidence="6" type="ORF">CRD36_03640</name>
</gene>
<proteinExistence type="predicted"/>
<dbReference type="InParanoid" id="A0A2G4YTX9"/>
<dbReference type="RefSeq" id="WP_099471370.1">
    <property type="nucleotide sequence ID" value="NZ_CP041025.1"/>
</dbReference>
<evidence type="ECO:0000256" key="3">
    <source>
        <dbReference type="ARBA" id="ARBA00023004"/>
    </source>
</evidence>
<evidence type="ECO:0000313" key="7">
    <source>
        <dbReference type="Proteomes" id="UP000229730"/>
    </source>
</evidence>
<sequence>MKTLFISILGVSLIMFLTGCDQGPKSARGFSLPEGSVVNGEIKFVQLKCNDCHSVVGREEIREDVDPIMTVPLGGMTTRIVTYGELVTSIINPSHKISQRYLATPVEEEGQSKMRNYNELMTVQELIDIVAFLSEQYELQPYPKTYYTVY</sequence>
<evidence type="ECO:0000259" key="5">
    <source>
        <dbReference type="PROSITE" id="PS51007"/>
    </source>
</evidence>
<dbReference type="PROSITE" id="PS51007">
    <property type="entry name" value="CYTC"/>
    <property type="match status" value="1"/>
</dbReference>
<dbReference type="GO" id="GO:0020037">
    <property type="term" value="F:heme binding"/>
    <property type="evidence" value="ECO:0007669"/>
    <property type="project" value="InterPro"/>
</dbReference>
<protein>
    <submittedName>
        <fullName evidence="6">Cytochrome C</fullName>
    </submittedName>
</protein>
<keyword evidence="2 4" id="KW-0479">Metal-binding</keyword>
<dbReference type="InterPro" id="IPR036909">
    <property type="entry name" value="Cyt_c-like_dom_sf"/>
</dbReference>
<evidence type="ECO:0000256" key="2">
    <source>
        <dbReference type="ARBA" id="ARBA00022723"/>
    </source>
</evidence>
<dbReference type="Gene3D" id="1.10.760.10">
    <property type="entry name" value="Cytochrome c-like domain"/>
    <property type="match status" value="1"/>
</dbReference>
<keyword evidence="1 4" id="KW-0349">Heme</keyword>
<dbReference type="GO" id="GO:0046872">
    <property type="term" value="F:metal ion binding"/>
    <property type="evidence" value="ECO:0007669"/>
    <property type="project" value="UniProtKB-KW"/>
</dbReference>
<comment type="caution">
    <text evidence="6">The sequence shown here is derived from an EMBL/GenBank/DDBJ whole genome shotgun (WGS) entry which is preliminary data.</text>
</comment>
<accession>A0A2G4YTX9</accession>
<evidence type="ECO:0000256" key="1">
    <source>
        <dbReference type="ARBA" id="ARBA00022617"/>
    </source>
</evidence>
<dbReference type="SUPFAM" id="SSF46626">
    <property type="entry name" value="Cytochrome c"/>
    <property type="match status" value="1"/>
</dbReference>
<reference evidence="6 7" key="1">
    <citation type="submission" date="2017-10" db="EMBL/GenBank/DDBJ databases">
        <title>Frigbacter circumglobatus gen. nov. sp. nov., isolated from sediment cultured in situ.</title>
        <authorList>
            <person name="Zhao Z."/>
        </authorList>
    </citation>
    <scope>NUCLEOTIDE SEQUENCE [LARGE SCALE GENOMIC DNA]</scope>
    <source>
        <strain evidence="6 7">ZYL</strain>
    </source>
</reference>
<dbReference type="AlphaFoldDB" id="A0A2G4YTX9"/>
<dbReference type="OrthoDB" id="8480010at2"/>
<keyword evidence="3 4" id="KW-0408">Iron</keyword>
<dbReference type="PROSITE" id="PS51257">
    <property type="entry name" value="PROKAR_LIPOPROTEIN"/>
    <property type="match status" value="1"/>
</dbReference>
<dbReference type="EMBL" id="PDEM01000009">
    <property type="protein sequence ID" value="PHZ85785.1"/>
    <property type="molecule type" value="Genomic_DNA"/>
</dbReference>
<dbReference type="GO" id="GO:0009055">
    <property type="term" value="F:electron transfer activity"/>
    <property type="evidence" value="ECO:0007669"/>
    <property type="project" value="InterPro"/>
</dbReference>
<name>A0A2G4YTX9_9PROT</name>